<proteinExistence type="predicted"/>
<dbReference type="GO" id="GO:0016747">
    <property type="term" value="F:acyltransferase activity, transferring groups other than amino-acyl groups"/>
    <property type="evidence" value="ECO:0007669"/>
    <property type="project" value="InterPro"/>
</dbReference>
<dbReference type="Pfam" id="PF19040">
    <property type="entry name" value="SGNH"/>
    <property type="match status" value="1"/>
</dbReference>
<feature type="transmembrane region" description="Helical" evidence="1">
    <location>
        <begin position="96"/>
        <end position="114"/>
    </location>
</feature>
<sequence>MYVENYVFALRRTDYFIGTRNPSPFEHFWSLGVEEQFYLLWPVLIVVTARCASRRTGSAGPLPYLIVLGVVAALSFWLSLRWTHTVAPWAYFSLPTRAWELAAGGLVALLVPMLSRTAKPVAALAGWFGLVLITMACVQLDRGTLYPGTAALIPATGAALMIASGCAATRFSVTRILVLPPVRAVGRVSDSWYLWHWPVLVLAPVILGHPLGPAGTVITIAVPAGLAALTWWLVENPLRFADALRRSPARSLGCGAAIVVVAAGVAVSLTACARIPAPHGPSGAPLAFVTAAGTPGASDRPDEMLRSLEAQAEPVIAASDRVRVAPSNLTPPVGDQPTLLDNECLIPRRPERSPECVSGDPHADTRVALIGDSNATMWFSAFEPLAEQRHWQLETLTKAACPPMDLPIHSSDLEREYFECDRWRAWLLTHLREEHPHLVVVAMTRTYTAELDGVGSYSRTWNDSVNRLVSELRDTGAAVLLLGAIPTPPTDPQVCLSEHLDDVVTCTPARTVAVRADGIAAEQESVRAAGGSFADLTPLFCTRLRCPLVIGNSNVYLDDSHITPGYAQILAPVMSAFVDRALNGG</sequence>
<dbReference type="InterPro" id="IPR050879">
    <property type="entry name" value="Acyltransferase_3"/>
</dbReference>
<dbReference type="EMBL" id="AP023396">
    <property type="protein sequence ID" value="BCK57950.1"/>
    <property type="molecule type" value="Genomic_DNA"/>
</dbReference>
<keyword evidence="1" id="KW-0472">Membrane</keyword>
<keyword evidence="1" id="KW-0812">Transmembrane</keyword>
<feature type="domain" description="Acyltransferase 3" evidence="2">
    <location>
        <begin position="22"/>
        <end position="228"/>
    </location>
</feature>
<dbReference type="InterPro" id="IPR043968">
    <property type="entry name" value="SGNH"/>
</dbReference>
<feature type="transmembrane region" description="Helical" evidence="1">
    <location>
        <begin position="121"/>
        <end position="140"/>
    </location>
</feature>
<evidence type="ECO:0000256" key="1">
    <source>
        <dbReference type="SAM" id="Phobius"/>
    </source>
</evidence>
<dbReference type="PANTHER" id="PTHR23028:SF53">
    <property type="entry name" value="ACYL_TRANSF_3 DOMAIN-CONTAINING PROTEIN"/>
    <property type="match status" value="1"/>
</dbReference>
<feature type="transmembrane region" description="Helical" evidence="1">
    <location>
        <begin position="217"/>
        <end position="234"/>
    </location>
</feature>
<evidence type="ECO:0000259" key="3">
    <source>
        <dbReference type="Pfam" id="PF19040"/>
    </source>
</evidence>
<dbReference type="InterPro" id="IPR002656">
    <property type="entry name" value="Acyl_transf_3_dom"/>
</dbReference>
<organism evidence="4 5">
    <name type="scientific">Nocardia wallacei</name>
    <dbReference type="NCBI Taxonomy" id="480035"/>
    <lineage>
        <taxon>Bacteria</taxon>
        <taxon>Bacillati</taxon>
        <taxon>Actinomycetota</taxon>
        <taxon>Actinomycetes</taxon>
        <taxon>Mycobacteriales</taxon>
        <taxon>Nocardiaceae</taxon>
        <taxon>Nocardia</taxon>
    </lineage>
</organism>
<feature type="domain" description="SGNH" evidence="3">
    <location>
        <begin position="344"/>
        <end position="574"/>
    </location>
</feature>
<protein>
    <submittedName>
        <fullName evidence="4">Acyltransferase</fullName>
    </submittedName>
</protein>
<dbReference type="Proteomes" id="UP000516173">
    <property type="component" value="Chromosome"/>
</dbReference>
<evidence type="ECO:0000313" key="5">
    <source>
        <dbReference type="Proteomes" id="UP000516173"/>
    </source>
</evidence>
<keyword evidence="4" id="KW-0012">Acyltransferase</keyword>
<reference evidence="4 5" key="1">
    <citation type="submission" date="2020-08" db="EMBL/GenBank/DDBJ databases">
        <title>Genome Sequencing of Nocardia wallacei strain FMUON74 and assembly.</title>
        <authorList>
            <person name="Toyokawa M."/>
            <person name="Uesaka K."/>
        </authorList>
    </citation>
    <scope>NUCLEOTIDE SEQUENCE [LARGE SCALE GENOMIC DNA]</scope>
    <source>
        <strain evidence="4 5">FMUON74</strain>
    </source>
</reference>
<evidence type="ECO:0000313" key="4">
    <source>
        <dbReference type="EMBL" id="BCK57950.1"/>
    </source>
</evidence>
<name>A0A7G1KS22_9NOCA</name>
<keyword evidence="5" id="KW-1185">Reference proteome</keyword>
<evidence type="ECO:0000259" key="2">
    <source>
        <dbReference type="Pfam" id="PF01757"/>
    </source>
</evidence>
<keyword evidence="4" id="KW-0808">Transferase</keyword>
<dbReference type="PANTHER" id="PTHR23028">
    <property type="entry name" value="ACETYLTRANSFERASE"/>
    <property type="match status" value="1"/>
</dbReference>
<dbReference type="GO" id="GO:0009103">
    <property type="term" value="P:lipopolysaccharide biosynthetic process"/>
    <property type="evidence" value="ECO:0007669"/>
    <property type="project" value="TreeGrafter"/>
</dbReference>
<feature type="transmembrane region" description="Helical" evidence="1">
    <location>
        <begin position="64"/>
        <end position="84"/>
    </location>
</feature>
<feature type="transmembrane region" description="Helical" evidence="1">
    <location>
        <begin position="255"/>
        <end position="277"/>
    </location>
</feature>
<gene>
    <name evidence="4" type="ORF">NWFMUON74_57220</name>
</gene>
<dbReference type="Pfam" id="PF01757">
    <property type="entry name" value="Acyl_transf_3"/>
    <property type="match status" value="1"/>
</dbReference>
<dbReference type="AlphaFoldDB" id="A0A7G1KS22"/>
<feature type="transmembrane region" description="Helical" evidence="1">
    <location>
        <begin position="152"/>
        <end position="171"/>
    </location>
</feature>
<accession>A0A7G1KS22</accession>
<dbReference type="KEGG" id="nwl:NWFMUON74_57220"/>
<keyword evidence="1" id="KW-1133">Transmembrane helix</keyword>
<dbReference type="GO" id="GO:0016020">
    <property type="term" value="C:membrane"/>
    <property type="evidence" value="ECO:0007669"/>
    <property type="project" value="TreeGrafter"/>
</dbReference>
<feature type="transmembrane region" description="Helical" evidence="1">
    <location>
        <begin position="192"/>
        <end position="211"/>
    </location>
</feature>